<feature type="transmembrane region" description="Helical" evidence="7">
    <location>
        <begin position="219"/>
        <end position="242"/>
    </location>
</feature>
<evidence type="ECO:0000256" key="1">
    <source>
        <dbReference type="ARBA" id="ARBA00004651"/>
    </source>
</evidence>
<feature type="transmembrane region" description="Helical" evidence="7">
    <location>
        <begin position="44"/>
        <end position="65"/>
    </location>
</feature>
<sequence length="408" mass="44484">MKTFNSLHPLVRVILIGSLLTTLFRSFSYPFLTIYLTERTEMSLTTIGFVVGLGAFFSTIGGFVGGAFSDRLGRTRLMLLSLIFSSVEFFGIAIFSHVAVIAMLFSIGGFLGSFFSPVSRALTADLTQPELRMKVHSLRYLAINVGYCVGPLLGLYLGVVGGSFSFYLLGIVYLAYAGVLAVLFNRLGPSAALSQEDRQREQRISLNEAFSVLWRDRSLLMLVIGGILTTSVEGLWSVSMAAYLPEKFSNGEQLLATLLTINSVTVIISHFLLTKTIEKRHPFALVLVGSSLFALAELGYAAAGTPWQFSIIMVVFTIGEVLIVPAMYSMLDRIAPPAMIGTYFGAFALIEFGNFTGPWVSTYLLTNWGGQMMFVVLAFVSASSIVFYKLGSAPQRVTEVSLSHEKGA</sequence>
<reference evidence="9 10" key="1">
    <citation type="submission" date="2021-03" db="EMBL/GenBank/DDBJ databases">
        <title>Genomic Encyclopedia of Type Strains, Phase IV (KMG-IV): sequencing the most valuable type-strain genomes for metagenomic binning, comparative biology and taxonomic classification.</title>
        <authorList>
            <person name="Goeker M."/>
        </authorList>
    </citation>
    <scope>NUCLEOTIDE SEQUENCE [LARGE SCALE GENOMIC DNA]</scope>
    <source>
        <strain evidence="9 10">DSM 23491</strain>
    </source>
</reference>
<dbReference type="Proteomes" id="UP001519273">
    <property type="component" value="Unassembled WGS sequence"/>
</dbReference>
<feature type="transmembrane region" description="Helical" evidence="7">
    <location>
        <begin position="340"/>
        <end position="360"/>
    </location>
</feature>
<feature type="transmembrane region" description="Helical" evidence="7">
    <location>
        <begin position="309"/>
        <end position="328"/>
    </location>
</feature>
<evidence type="ECO:0000256" key="7">
    <source>
        <dbReference type="SAM" id="Phobius"/>
    </source>
</evidence>
<comment type="subcellular location">
    <subcellularLocation>
        <location evidence="1">Cell membrane</location>
        <topology evidence="1">Multi-pass membrane protein</topology>
    </subcellularLocation>
</comment>
<evidence type="ECO:0000256" key="4">
    <source>
        <dbReference type="ARBA" id="ARBA00022692"/>
    </source>
</evidence>
<dbReference type="InterPro" id="IPR050171">
    <property type="entry name" value="MFS_Transporters"/>
</dbReference>
<feature type="transmembrane region" description="Helical" evidence="7">
    <location>
        <begin position="164"/>
        <end position="184"/>
    </location>
</feature>
<feature type="transmembrane region" description="Helical" evidence="7">
    <location>
        <begin position="254"/>
        <end position="273"/>
    </location>
</feature>
<dbReference type="EMBL" id="JAGGKP010000001">
    <property type="protein sequence ID" value="MBP1936218.1"/>
    <property type="molecule type" value="Genomic_DNA"/>
</dbReference>
<accession>A0ABS4H124</accession>
<dbReference type="CDD" id="cd17329">
    <property type="entry name" value="MFS_MdtH_MDR_like"/>
    <property type="match status" value="1"/>
</dbReference>
<feature type="domain" description="Major facilitator superfamily (MFS) profile" evidence="8">
    <location>
        <begin position="10"/>
        <end position="396"/>
    </location>
</feature>
<keyword evidence="6 7" id="KW-0472">Membrane</keyword>
<gene>
    <name evidence="9" type="ORF">J2Z20_001079</name>
</gene>
<dbReference type="PANTHER" id="PTHR23517">
    <property type="entry name" value="RESISTANCE PROTEIN MDTM, PUTATIVE-RELATED-RELATED"/>
    <property type="match status" value="1"/>
</dbReference>
<evidence type="ECO:0000256" key="6">
    <source>
        <dbReference type="ARBA" id="ARBA00023136"/>
    </source>
</evidence>
<keyword evidence="5 7" id="KW-1133">Transmembrane helix</keyword>
<evidence type="ECO:0000259" key="8">
    <source>
        <dbReference type="PROSITE" id="PS50850"/>
    </source>
</evidence>
<dbReference type="Pfam" id="PF07690">
    <property type="entry name" value="MFS_1"/>
    <property type="match status" value="1"/>
</dbReference>
<dbReference type="InterPro" id="IPR011701">
    <property type="entry name" value="MFS"/>
</dbReference>
<proteinExistence type="predicted"/>
<keyword evidence="2" id="KW-0813">Transport</keyword>
<comment type="caution">
    <text evidence="9">The sequence shown here is derived from an EMBL/GenBank/DDBJ whole genome shotgun (WGS) entry which is preliminary data.</text>
</comment>
<keyword evidence="3" id="KW-1003">Cell membrane</keyword>
<dbReference type="InterPro" id="IPR036259">
    <property type="entry name" value="MFS_trans_sf"/>
</dbReference>
<dbReference type="Gene3D" id="1.20.1250.20">
    <property type="entry name" value="MFS general substrate transporter like domains"/>
    <property type="match status" value="1"/>
</dbReference>
<organism evidence="9 10">
    <name type="scientific">Paenibacillus sediminis</name>
    <dbReference type="NCBI Taxonomy" id="664909"/>
    <lineage>
        <taxon>Bacteria</taxon>
        <taxon>Bacillati</taxon>
        <taxon>Bacillota</taxon>
        <taxon>Bacilli</taxon>
        <taxon>Bacillales</taxon>
        <taxon>Paenibacillaceae</taxon>
        <taxon>Paenibacillus</taxon>
    </lineage>
</organism>
<evidence type="ECO:0000313" key="10">
    <source>
        <dbReference type="Proteomes" id="UP001519273"/>
    </source>
</evidence>
<dbReference type="PROSITE" id="PS50850">
    <property type="entry name" value="MFS"/>
    <property type="match status" value="1"/>
</dbReference>
<keyword evidence="10" id="KW-1185">Reference proteome</keyword>
<feature type="transmembrane region" description="Helical" evidence="7">
    <location>
        <begin position="285"/>
        <end position="303"/>
    </location>
</feature>
<evidence type="ECO:0000313" key="9">
    <source>
        <dbReference type="EMBL" id="MBP1936218.1"/>
    </source>
</evidence>
<dbReference type="PANTHER" id="PTHR23517:SF10">
    <property type="entry name" value="MAJOR FACILITATOR SUPERFAMILY (MFS) PROFILE DOMAIN-CONTAINING PROTEIN"/>
    <property type="match status" value="1"/>
</dbReference>
<keyword evidence="4 7" id="KW-0812">Transmembrane</keyword>
<feature type="transmembrane region" description="Helical" evidence="7">
    <location>
        <begin position="140"/>
        <end position="158"/>
    </location>
</feature>
<protein>
    <submittedName>
        <fullName evidence="9">MFS family permease</fullName>
    </submittedName>
</protein>
<dbReference type="SUPFAM" id="SSF103473">
    <property type="entry name" value="MFS general substrate transporter"/>
    <property type="match status" value="1"/>
</dbReference>
<evidence type="ECO:0000256" key="3">
    <source>
        <dbReference type="ARBA" id="ARBA00022475"/>
    </source>
</evidence>
<evidence type="ECO:0000256" key="2">
    <source>
        <dbReference type="ARBA" id="ARBA00022448"/>
    </source>
</evidence>
<dbReference type="InterPro" id="IPR020846">
    <property type="entry name" value="MFS_dom"/>
</dbReference>
<evidence type="ECO:0000256" key="5">
    <source>
        <dbReference type="ARBA" id="ARBA00022989"/>
    </source>
</evidence>
<dbReference type="RefSeq" id="WP_209846169.1">
    <property type="nucleotide sequence ID" value="NZ_CBCRVE010000002.1"/>
</dbReference>
<feature type="transmembrane region" description="Helical" evidence="7">
    <location>
        <begin position="372"/>
        <end position="391"/>
    </location>
</feature>
<name>A0ABS4H124_9BACL</name>